<dbReference type="OrthoDB" id="9769319at2"/>
<keyword evidence="1 2" id="KW-0732">Signal</keyword>
<dbReference type="PANTHER" id="PTHR30006">
    <property type="entry name" value="THIAMINE-BINDING PERIPLASMIC PROTEIN-RELATED"/>
    <property type="match status" value="1"/>
</dbReference>
<dbReference type="RefSeq" id="WP_132333048.1">
    <property type="nucleotide sequence ID" value="NZ_SMJZ01000047.1"/>
</dbReference>
<evidence type="ECO:0000256" key="2">
    <source>
        <dbReference type="SAM" id="SignalP"/>
    </source>
</evidence>
<dbReference type="EMBL" id="SMJZ01000047">
    <property type="protein sequence ID" value="TDC06925.1"/>
    <property type="molecule type" value="Genomic_DNA"/>
</dbReference>
<dbReference type="Pfam" id="PF13416">
    <property type="entry name" value="SBP_bac_8"/>
    <property type="match status" value="1"/>
</dbReference>
<evidence type="ECO:0000256" key="1">
    <source>
        <dbReference type="ARBA" id="ARBA00022729"/>
    </source>
</evidence>
<dbReference type="Proteomes" id="UP000295157">
    <property type="component" value="Unassembled WGS sequence"/>
</dbReference>
<dbReference type="CDD" id="cd13589">
    <property type="entry name" value="PBP2_polyamine_RpCGA009"/>
    <property type="match status" value="1"/>
</dbReference>
<feature type="signal peptide" evidence="2">
    <location>
        <begin position="1"/>
        <end position="23"/>
    </location>
</feature>
<keyword evidence="4" id="KW-1185">Reference proteome</keyword>
<comment type="caution">
    <text evidence="3">The sequence shown here is derived from an EMBL/GenBank/DDBJ whole genome shotgun (WGS) entry which is preliminary data.</text>
</comment>
<proteinExistence type="predicted"/>
<dbReference type="GO" id="GO:0030975">
    <property type="term" value="F:thiamine binding"/>
    <property type="evidence" value="ECO:0007669"/>
    <property type="project" value="TreeGrafter"/>
</dbReference>
<evidence type="ECO:0000313" key="4">
    <source>
        <dbReference type="Proteomes" id="UP000295157"/>
    </source>
</evidence>
<dbReference type="SUPFAM" id="SSF53850">
    <property type="entry name" value="Periplasmic binding protein-like II"/>
    <property type="match status" value="1"/>
</dbReference>
<feature type="chain" id="PRO_5038905796" evidence="2">
    <location>
        <begin position="24"/>
        <end position="347"/>
    </location>
</feature>
<evidence type="ECO:0000313" key="3">
    <source>
        <dbReference type="EMBL" id="TDC06925.1"/>
    </source>
</evidence>
<sequence>MTRLLAAALALAGLAACAPPTPAASPGRLVVAGYGGSYQEAFEQAVLPGFEKSCGCEVTYIAGSSTDTAAKLKAQQDAPQIDVALIDDGPQAQAAGAGLLARLDPAKVTRLGKVEKVARLDGDVGVGFALTATGLAYNRDWYAEHGVPAPKRLADLADPRLKGKVVLPSISNTYGVGALMLAARADGGSERDAGPGFEGVKKVAANAFTFDTTADVSNYFLQGQAVASVWGGSRVETLADKDFPIAFVHPEGGAIPLLATANVVNKAPHPDLAQQFVNALLQPGIQSKLAAEGYDGPTVTDAELDPAVAERVVGPEQAAEMKPLDWTVVNNARSAWTDRWTKEVERS</sequence>
<dbReference type="AlphaFoldDB" id="A0A4R4ND77"/>
<dbReference type="GO" id="GO:0015888">
    <property type="term" value="P:thiamine transport"/>
    <property type="evidence" value="ECO:0007669"/>
    <property type="project" value="TreeGrafter"/>
</dbReference>
<reference evidence="3 4" key="1">
    <citation type="submission" date="2019-02" db="EMBL/GenBank/DDBJ databases">
        <title>Draft genome sequences of novel Actinobacteria.</title>
        <authorList>
            <person name="Sahin N."/>
            <person name="Ay H."/>
            <person name="Saygin H."/>
        </authorList>
    </citation>
    <scope>NUCLEOTIDE SEQUENCE [LARGE SCALE GENOMIC DNA]</scope>
    <source>
        <strain evidence="3 4">KC201</strain>
    </source>
</reference>
<organism evidence="3 4">
    <name type="scientific">Nonomuraea longispora</name>
    <dbReference type="NCBI Taxonomy" id="1848320"/>
    <lineage>
        <taxon>Bacteria</taxon>
        <taxon>Bacillati</taxon>
        <taxon>Actinomycetota</taxon>
        <taxon>Actinomycetes</taxon>
        <taxon>Streptosporangiales</taxon>
        <taxon>Streptosporangiaceae</taxon>
        <taxon>Nonomuraea</taxon>
    </lineage>
</organism>
<dbReference type="GO" id="GO:0030976">
    <property type="term" value="F:thiamine pyrophosphate binding"/>
    <property type="evidence" value="ECO:0007669"/>
    <property type="project" value="TreeGrafter"/>
</dbReference>
<dbReference type="PROSITE" id="PS51257">
    <property type="entry name" value="PROKAR_LIPOPROTEIN"/>
    <property type="match status" value="1"/>
</dbReference>
<dbReference type="GO" id="GO:0030288">
    <property type="term" value="C:outer membrane-bounded periplasmic space"/>
    <property type="evidence" value="ECO:0007669"/>
    <property type="project" value="TreeGrafter"/>
</dbReference>
<gene>
    <name evidence="3" type="ORF">E1267_14925</name>
</gene>
<dbReference type="Gene3D" id="3.40.190.10">
    <property type="entry name" value="Periplasmic binding protein-like II"/>
    <property type="match status" value="2"/>
</dbReference>
<dbReference type="PANTHER" id="PTHR30006:SF2">
    <property type="entry name" value="ABC TRANSPORTER SUBSTRATE-BINDING PROTEIN"/>
    <property type="match status" value="1"/>
</dbReference>
<dbReference type="InterPro" id="IPR006059">
    <property type="entry name" value="SBP"/>
</dbReference>
<name>A0A4R4ND77_9ACTN</name>
<protein>
    <submittedName>
        <fullName evidence="3">ABC transporter substrate-binding protein</fullName>
    </submittedName>
</protein>
<accession>A0A4R4ND77</accession>